<evidence type="ECO:0000256" key="1">
    <source>
        <dbReference type="SAM" id="MobiDB-lite"/>
    </source>
</evidence>
<dbReference type="Proteomes" id="UP000762676">
    <property type="component" value="Unassembled WGS sequence"/>
</dbReference>
<feature type="compositionally biased region" description="Pro residues" evidence="1">
    <location>
        <begin position="1184"/>
        <end position="1204"/>
    </location>
</feature>
<dbReference type="Pfam" id="PF13385">
    <property type="entry name" value="Laminin_G_3"/>
    <property type="match status" value="4"/>
</dbReference>
<dbReference type="Gene3D" id="2.60.120.200">
    <property type="match status" value="6"/>
</dbReference>
<name>A0AAV4HLV8_9GAST</name>
<proteinExistence type="predicted"/>
<evidence type="ECO:0000313" key="2">
    <source>
        <dbReference type="EMBL" id="GFR98028.1"/>
    </source>
</evidence>
<organism evidence="2 3">
    <name type="scientific">Elysia marginata</name>
    <dbReference type="NCBI Taxonomy" id="1093978"/>
    <lineage>
        <taxon>Eukaryota</taxon>
        <taxon>Metazoa</taxon>
        <taxon>Spiralia</taxon>
        <taxon>Lophotrochozoa</taxon>
        <taxon>Mollusca</taxon>
        <taxon>Gastropoda</taxon>
        <taxon>Heterobranchia</taxon>
        <taxon>Euthyneura</taxon>
        <taxon>Panpulmonata</taxon>
        <taxon>Sacoglossa</taxon>
        <taxon>Placobranchoidea</taxon>
        <taxon>Plakobranchidae</taxon>
        <taxon>Elysia</taxon>
    </lineage>
</organism>
<sequence length="1213" mass="138482">MDRVDRDLIVNPSGLDSRVYGGPSLVNGVHSSAIQLDGRGQYVRVAGPYHKRECFGDLDHCPKGYYLGMWLHFDSQPTRKAVYMSNGAQAPDGHGIAMSYSPDGLEFVFKTTDGKKWTAVAGDVKPKLWQHVAASWDKDKGLYIYVNGHQMAHSPTPGRARQARSADLNDFVLGRSNDPSDSDERVGFKVDDFHFVSAFRDEAQMRNDADTHLQNKANRSPAYRYHLPMDEIRGDDLVMLGGTARVVGPVRTVPGKIRNAVSFSGRGEYVDLGQAGDKCLGNLDTCRNGFYISFFVKFNRLDNTRGYIYSTPHGIDIYHVGSQLMVKAESGRKQWMVSYNGLRQATWHFVEVSWSDSEGLTLYLDGEEVSHQARERSLREVPMTREMRVFLGRPNNGDRREMLSEAELDHVDIFYGTRDMLAAIDYIRAESPTHYHVDFEDIRGSQIQNEYLLISLVGSPRPEQVDGKVGRAIQLTGTGNQAIDFGDRTRECLGNLDLCHRGVMYAMWIKPDTLSNGATFLSTSGENGITLAYKNQRLHATAETSRQMWEVTTPDLQTGRWSYVEVSYHPLTGLALYVNNEMAAEDTQPSRRTSTPGRDADVSRFYLGRASQVTRDVRFADAAFDELEMWYADRDYLSAHKYIQRNQDISSFRSKSWWVGTELPTHCWISVWLTNRNLCQERLDTDRWYFVELTWHPDSGLKVYVDNELKGSTSKDFVAPASERSSFRIGRPNQGDVSNARYATGNFDIDELEIWYGKREDLMAFGFIDRGNRGYEEFKFDRADGRRVRHDRYLVQLMGGASLVGGRFQGAVAMNGAGQYVDLGKHSDKCLGNVDLCQHGITLSMYLRPRDLRMDQTFFAAPTHRLFYENQMLKAEVQGVDRTWTAETDRLRRGGWQRVTLAWHPKKGLSLYVDDELMDTDEAGVRSRRQEPQSESVYVGRAQGSTRVTARAVVDELQVWYEDLDQLRAIGRYKAQVVPYRISFTGFQNNQMNIRDRVILGRGDFRLVQGKGQNTRALRLFGTDGYIDLGQNFTCGGDLETCEQGATLRLGIRPENLRNGQVFFDSFPVSVWYEDGRLYARLQTPTQFWQVDTSNFRPGTWQRVELTWHPRDGLEMYIDGRRVDYQAYASQQSLSQVPSDWRTYFGRGLDGGRSYADTSVDNIELWTAYRDYLPDDHYLRIRPYVPPTPRPTTPRPVTPRPQTPRPYTTWRPP</sequence>
<comment type="caution">
    <text evidence="2">The sequence shown here is derived from an EMBL/GenBank/DDBJ whole genome shotgun (WGS) entry which is preliminary data.</text>
</comment>
<dbReference type="EMBL" id="BMAT01002053">
    <property type="protein sequence ID" value="GFR98028.1"/>
    <property type="molecule type" value="Genomic_DNA"/>
</dbReference>
<gene>
    <name evidence="2" type="ORF">ElyMa_001008100</name>
</gene>
<dbReference type="AlphaFoldDB" id="A0AAV4HLV8"/>
<dbReference type="SUPFAM" id="SSF49899">
    <property type="entry name" value="Concanavalin A-like lectins/glucanases"/>
    <property type="match status" value="6"/>
</dbReference>
<evidence type="ECO:0000313" key="3">
    <source>
        <dbReference type="Proteomes" id="UP000762676"/>
    </source>
</evidence>
<keyword evidence="3" id="KW-1185">Reference proteome</keyword>
<reference evidence="2 3" key="1">
    <citation type="journal article" date="2021" name="Elife">
        <title>Chloroplast acquisition without the gene transfer in kleptoplastic sea slugs, Plakobranchus ocellatus.</title>
        <authorList>
            <person name="Maeda T."/>
            <person name="Takahashi S."/>
            <person name="Yoshida T."/>
            <person name="Shimamura S."/>
            <person name="Takaki Y."/>
            <person name="Nagai Y."/>
            <person name="Toyoda A."/>
            <person name="Suzuki Y."/>
            <person name="Arimoto A."/>
            <person name="Ishii H."/>
            <person name="Satoh N."/>
            <person name="Nishiyama T."/>
            <person name="Hasebe M."/>
            <person name="Maruyama T."/>
            <person name="Minagawa J."/>
            <person name="Obokata J."/>
            <person name="Shigenobu S."/>
        </authorList>
    </citation>
    <scope>NUCLEOTIDE SEQUENCE [LARGE SCALE GENOMIC DNA]</scope>
</reference>
<protein>
    <submittedName>
        <fullName evidence="2">Neurexin-2-alpha</fullName>
    </submittedName>
</protein>
<feature type="region of interest" description="Disordered" evidence="1">
    <location>
        <begin position="1183"/>
        <end position="1213"/>
    </location>
</feature>
<feature type="non-terminal residue" evidence="2">
    <location>
        <position position="1213"/>
    </location>
</feature>
<dbReference type="InterPro" id="IPR013320">
    <property type="entry name" value="ConA-like_dom_sf"/>
</dbReference>
<accession>A0AAV4HLV8</accession>